<sequence length="137" mass="15768">MVHVNYIGEYLKKGECMIMLLVMGGADMVEIFTELAKSKKMAEISSIGTEQSTSNALVDEYRRTFCGHKKRLKSSLTDHVFALQLYDDLPCGDDSQVYQVIHFSETERKTIETRAQCFRMMQENDRQCKEHLALGEF</sequence>
<protein>
    <submittedName>
        <fullName evidence="2">SAWADEE domain-containing protein</fullName>
    </submittedName>
</protein>
<organism evidence="1 2">
    <name type="scientific">Ascaris lumbricoides</name>
    <name type="common">Giant roundworm</name>
    <dbReference type="NCBI Taxonomy" id="6252"/>
    <lineage>
        <taxon>Eukaryota</taxon>
        <taxon>Metazoa</taxon>
        <taxon>Ecdysozoa</taxon>
        <taxon>Nematoda</taxon>
        <taxon>Chromadorea</taxon>
        <taxon>Rhabditida</taxon>
        <taxon>Spirurina</taxon>
        <taxon>Ascaridomorpha</taxon>
        <taxon>Ascaridoidea</taxon>
        <taxon>Ascarididae</taxon>
        <taxon>Ascaris</taxon>
    </lineage>
</organism>
<evidence type="ECO:0000313" key="2">
    <source>
        <dbReference type="WBParaSite" id="ALUE_0000055701-mRNA-1"/>
    </source>
</evidence>
<name>A0A0M3HGB2_ASCLU</name>
<evidence type="ECO:0000313" key="1">
    <source>
        <dbReference type="Proteomes" id="UP000036681"/>
    </source>
</evidence>
<keyword evidence="1" id="KW-1185">Reference proteome</keyword>
<accession>A0A0M3HGB2</accession>
<reference evidence="2" key="1">
    <citation type="submission" date="2017-02" db="UniProtKB">
        <authorList>
            <consortium name="WormBaseParasite"/>
        </authorList>
    </citation>
    <scope>IDENTIFICATION</scope>
</reference>
<proteinExistence type="predicted"/>
<dbReference type="AlphaFoldDB" id="A0A0M3HGB2"/>
<dbReference type="Proteomes" id="UP000036681">
    <property type="component" value="Unplaced"/>
</dbReference>
<dbReference type="WBParaSite" id="ALUE_0000055701-mRNA-1">
    <property type="protein sequence ID" value="ALUE_0000055701-mRNA-1"/>
    <property type="gene ID" value="ALUE_0000055701"/>
</dbReference>